<dbReference type="PROSITE" id="PS50819">
    <property type="entry name" value="INTEIN_ENDONUCLEASE"/>
    <property type="match status" value="1"/>
</dbReference>
<evidence type="ECO:0000313" key="3">
    <source>
        <dbReference type="EMBL" id="ARM66686.1"/>
    </source>
</evidence>
<dbReference type="GO" id="GO:0004519">
    <property type="term" value="F:endonuclease activity"/>
    <property type="evidence" value="ECO:0007669"/>
    <property type="project" value="InterPro"/>
</dbReference>
<feature type="compositionally biased region" description="Basic and acidic residues" evidence="1">
    <location>
        <begin position="633"/>
        <end position="642"/>
    </location>
</feature>
<evidence type="ECO:0000313" key="4">
    <source>
        <dbReference type="Proteomes" id="UP000223361"/>
    </source>
</evidence>
<protein>
    <submittedName>
        <fullName evidence="3">AAA domain-containing protein</fullName>
    </submittedName>
</protein>
<evidence type="ECO:0000256" key="1">
    <source>
        <dbReference type="SAM" id="MobiDB-lite"/>
    </source>
</evidence>
<dbReference type="SUPFAM" id="SSF51294">
    <property type="entry name" value="Hedgehog/intein (Hint) domain"/>
    <property type="match status" value="1"/>
</dbReference>
<sequence>MGIKDRIKKNKISTKLADMKITIAGRPKSGKCLDIMTKIPTPDGWRFAKDIKLGDKLFDRLGNPTEVLGVYPQGVKKSYKVTLQDGTSFIVNDEHIIPYVTSKKNINNKTLKEMMVDYKQPKTKFEHDTHTHKYRIPKNNAVQYSEKDFIIEPYALGVLIGDGTLGERNGIIVSSAEVDVMYNLAKSLKLNMPKKDESDNSYRWAFSKTNNSLDIKKIQDELKFLGLNVKSVEKHIPYKYLISSIEQRKELLAGLMDTDGTVSINRNTGSMRYQFSTSSKQLKDDFKELALSLGYGVTVSVDNRHLKEGSNANFANYSLNVYTDEVIVSSEKHLKKLEGYEVRSFKDQYTYITDIVEVEPREMVCFKVDNEEELFLINDYIVTHNTSLFYEILKREGGLDAGLLFAFEKGYNFLDGINVVDIASWSDFIDAIDELEDDNEGFVYVGIDTVDIAGRLCQEYVLRKQSTKDGKRYDAMADIPFGKGYELVEAEFSRQFARLDRIFGGWMGITHDKDKTVKEKSGLEYDKTMMSANGRTGDYIKNSSDFIVFIDIQTEKTRDKETRKQTVKENRKIRFRGDGTTEAGGRISKVPEEIDYDVDLFLKTIRDAVLANTGASEESTEEKPKEKKARKAVKADKPKEKEEDVVDIDSAKSKIGNFLSDLELSKKKVWAKRFKEELGTMNFNESDDVEALQSILSDMSEG</sequence>
<dbReference type="Proteomes" id="UP000223361">
    <property type="component" value="Segment"/>
</dbReference>
<accession>A0A1W6JKB4</accession>
<organism evidence="3 4">
    <name type="scientific">Lactococcus phage AM4</name>
    <dbReference type="NCBI Taxonomy" id="1965472"/>
    <lineage>
        <taxon>Viruses</taxon>
        <taxon>Duplodnaviria</taxon>
        <taxon>Heunggongvirae</taxon>
        <taxon>Uroviricota</taxon>
        <taxon>Caudoviricetes</taxon>
        <taxon>Audreyjarvisvirus</taxon>
        <taxon>Audreyjarvisvirus AM4</taxon>
    </lineage>
</organism>
<reference evidence="3 4" key="1">
    <citation type="journal article" date="2017" name="Viruses">
        <title>Phage Biodiversity in Artisanal Cheese Wheys Reflects the Complexity of the Fermentation Process.</title>
        <authorList>
            <person name="Mahony J."/>
            <person name="Moscarelli A."/>
            <person name="Kelleher P."/>
            <person name="Lugli G.A."/>
            <person name="Ventura M."/>
            <person name="Settanni L."/>
            <person name="van Sinderen D."/>
        </authorList>
    </citation>
    <scope>NUCLEOTIDE SEQUENCE [LARGE SCALE GENOMIC DNA]</scope>
</reference>
<dbReference type="SUPFAM" id="SSF55608">
    <property type="entry name" value="Homing endonucleases"/>
    <property type="match status" value="1"/>
</dbReference>
<dbReference type="InterPro" id="IPR036844">
    <property type="entry name" value="Hint_dom_sf"/>
</dbReference>
<dbReference type="Gene3D" id="3.10.28.10">
    <property type="entry name" value="Homing endonucleases"/>
    <property type="match status" value="1"/>
</dbReference>
<keyword evidence="4" id="KW-1185">Reference proteome</keyword>
<dbReference type="InterPro" id="IPR004042">
    <property type="entry name" value="Intein_endonuc_central"/>
</dbReference>
<dbReference type="Pfam" id="PF14528">
    <property type="entry name" value="LAGLIDADG_3"/>
    <property type="match status" value="1"/>
</dbReference>
<dbReference type="EMBL" id="KY554771">
    <property type="protein sequence ID" value="ARM66686.1"/>
    <property type="molecule type" value="Genomic_DNA"/>
</dbReference>
<dbReference type="Pfam" id="PF13479">
    <property type="entry name" value="AAA_24"/>
    <property type="match status" value="1"/>
</dbReference>
<gene>
    <name evidence="3" type="ORF">AM4_027</name>
</gene>
<dbReference type="InterPro" id="IPR004860">
    <property type="entry name" value="LAGLIDADG_dom"/>
</dbReference>
<proteinExistence type="predicted"/>
<name>A0A1W6JKB4_9CAUD</name>
<feature type="region of interest" description="Disordered" evidence="1">
    <location>
        <begin position="613"/>
        <end position="646"/>
    </location>
</feature>
<feature type="domain" description="DOD-type homing endonuclease" evidence="2">
    <location>
        <begin position="155"/>
        <end position="295"/>
    </location>
</feature>
<dbReference type="InterPro" id="IPR027434">
    <property type="entry name" value="Homing_endonucl"/>
</dbReference>
<evidence type="ECO:0000259" key="2">
    <source>
        <dbReference type="PROSITE" id="PS50819"/>
    </source>
</evidence>